<dbReference type="AlphaFoldDB" id="A0A975IZ74"/>
<sequence length="462" mass="50347">MNDLDPSNFEDLAARYVEGELDDAGRAELLELIRQDPPLRTRLSNQLALSQAISDLKPGRDEDVFVRDLTRHVVSVASEDSDVFVSKVTQRVGRPRRIRLMAVAATVAILGVSTFLLVPRLKGDAIARLVQLDAQGREISSRDVRAGFKNTLESGLCRLDFGNGAVVALEGPASYEVLSPLSMRIHSGKLNAWCPESAHGFQVLTKSAKVTDLGTSFCVSARDDGSADYMVLVGQIEVSTRGDVRRISQGVALESDASKKLKPLDFEPSDFSRTWPLASGILSTAGSVRPAPPGTPEQLARLENNDAVMVVPERRDVPFSVSFPAELVDAGTVKSGQAANTRTISVKPGARLRSYLIRYNPIKSEDHHWEKIEGEVTFDRPIVAVCALGSTLDQTDALFATGSWKLPAMKKEFRGIDLDQPPQSPDRVTLSADRRTVHVLFNAAVSTDEVRVLIEEPSVNLP</sequence>
<reference evidence="2" key="1">
    <citation type="submission" date="2021-04" db="EMBL/GenBank/DDBJ databases">
        <title>Luteolibacter sp. 32A isolated from the skin of an Anderson's salamander (Ambystoma andersonii).</title>
        <authorList>
            <person name="Spergser J."/>
            <person name="Busse H.-J."/>
        </authorList>
    </citation>
    <scope>NUCLEOTIDE SEQUENCE</scope>
    <source>
        <strain evidence="2">32A</strain>
    </source>
</reference>
<evidence type="ECO:0000313" key="3">
    <source>
        <dbReference type="Proteomes" id="UP000676169"/>
    </source>
</evidence>
<feature type="transmembrane region" description="Helical" evidence="1">
    <location>
        <begin position="100"/>
        <end position="118"/>
    </location>
</feature>
<keyword evidence="1" id="KW-1133">Transmembrane helix</keyword>
<dbReference type="RefSeq" id="WP_211631141.1">
    <property type="nucleotide sequence ID" value="NZ_CP073100.1"/>
</dbReference>
<name>A0A975IZ74_9BACT</name>
<dbReference type="Gene3D" id="2.60.120.1440">
    <property type="match status" value="1"/>
</dbReference>
<accession>A0A975IZ74</accession>
<dbReference type="InterPro" id="IPR012373">
    <property type="entry name" value="Ferrdict_sens_TM"/>
</dbReference>
<dbReference type="GO" id="GO:0016989">
    <property type="term" value="F:sigma factor antagonist activity"/>
    <property type="evidence" value="ECO:0007669"/>
    <property type="project" value="TreeGrafter"/>
</dbReference>
<dbReference type="EMBL" id="CP073100">
    <property type="protein sequence ID" value="QUE51002.1"/>
    <property type="molecule type" value="Genomic_DNA"/>
</dbReference>
<dbReference type="PANTHER" id="PTHR30273">
    <property type="entry name" value="PERIPLASMIC SIGNAL SENSOR AND SIGMA FACTOR ACTIVATOR FECR-RELATED"/>
    <property type="match status" value="1"/>
</dbReference>
<dbReference type="KEGG" id="lamb:KBB96_19370"/>
<keyword evidence="1" id="KW-0812">Transmembrane</keyword>
<evidence type="ECO:0008006" key="4">
    <source>
        <dbReference type="Google" id="ProtNLM"/>
    </source>
</evidence>
<organism evidence="2 3">
    <name type="scientific">Luteolibacter ambystomatis</name>
    <dbReference type="NCBI Taxonomy" id="2824561"/>
    <lineage>
        <taxon>Bacteria</taxon>
        <taxon>Pseudomonadati</taxon>
        <taxon>Verrucomicrobiota</taxon>
        <taxon>Verrucomicrobiia</taxon>
        <taxon>Verrucomicrobiales</taxon>
        <taxon>Verrucomicrobiaceae</taxon>
        <taxon>Luteolibacter</taxon>
    </lineage>
</organism>
<keyword evidence="3" id="KW-1185">Reference proteome</keyword>
<protein>
    <recommendedName>
        <fullName evidence="4">FecR protein domain-containing protein</fullName>
    </recommendedName>
</protein>
<dbReference type="Proteomes" id="UP000676169">
    <property type="component" value="Chromosome"/>
</dbReference>
<proteinExistence type="predicted"/>
<evidence type="ECO:0000256" key="1">
    <source>
        <dbReference type="SAM" id="Phobius"/>
    </source>
</evidence>
<keyword evidence="1" id="KW-0472">Membrane</keyword>
<evidence type="ECO:0000313" key="2">
    <source>
        <dbReference type="EMBL" id="QUE51002.1"/>
    </source>
</evidence>
<gene>
    <name evidence="2" type="ORF">KBB96_19370</name>
</gene>
<dbReference type="PANTHER" id="PTHR30273:SF2">
    <property type="entry name" value="PROTEIN FECR"/>
    <property type="match status" value="1"/>
</dbReference>